<accession>A0A523XVN4</accession>
<dbReference type="InterPro" id="IPR029000">
    <property type="entry name" value="Cyclophilin-like_dom_sf"/>
</dbReference>
<sequence>MSAKSEGLSMAKSEEPTAKSVVADVAARKLDPNDVVAVINMAKGGEIVFEFYPDDAPKTVDNFITLTNKGFYNGLTFHRVVAGFVVQGGDPLGNGSGDAGYNLPAEFNKQKHVTGTVAMARSSDPNSASCQFYICLAPQPSLDGKYTVFGQTIKGMDIVKGIKIGDVMKTVRILPKSEYKK</sequence>
<dbReference type="PROSITE" id="PS00170">
    <property type="entry name" value="CSA_PPIASE_1"/>
    <property type="match status" value="1"/>
</dbReference>
<keyword evidence="2 3" id="KW-0413">Isomerase</keyword>
<keyword evidence="1 3" id="KW-0697">Rotamase</keyword>
<organism evidence="5 6">
    <name type="scientific">candidate division TA06 bacterium</name>
    <dbReference type="NCBI Taxonomy" id="2250710"/>
    <lineage>
        <taxon>Bacteria</taxon>
        <taxon>Bacteria division TA06</taxon>
    </lineage>
</organism>
<dbReference type="AlphaFoldDB" id="A0A523XVN4"/>
<comment type="function">
    <text evidence="3">PPIases accelerate the folding of proteins. It catalyzes the cis-trans isomerization of proline imidic peptide bonds in oligopeptides.</text>
</comment>
<dbReference type="EC" id="5.2.1.8" evidence="3"/>
<name>A0A523XVN4_UNCT6</name>
<dbReference type="PRINTS" id="PR00153">
    <property type="entry name" value="CSAPPISMRASE"/>
</dbReference>
<comment type="catalytic activity">
    <reaction evidence="3">
        <text>[protein]-peptidylproline (omega=180) = [protein]-peptidylproline (omega=0)</text>
        <dbReference type="Rhea" id="RHEA:16237"/>
        <dbReference type="Rhea" id="RHEA-COMP:10747"/>
        <dbReference type="Rhea" id="RHEA-COMP:10748"/>
        <dbReference type="ChEBI" id="CHEBI:83833"/>
        <dbReference type="ChEBI" id="CHEBI:83834"/>
        <dbReference type="EC" id="5.2.1.8"/>
    </reaction>
</comment>
<dbReference type="InterPro" id="IPR002130">
    <property type="entry name" value="Cyclophilin-type_PPIase_dom"/>
</dbReference>
<evidence type="ECO:0000256" key="2">
    <source>
        <dbReference type="ARBA" id="ARBA00023235"/>
    </source>
</evidence>
<comment type="caution">
    <text evidence="5">The sequence shown here is derived from an EMBL/GenBank/DDBJ whole genome shotgun (WGS) entry which is preliminary data.</text>
</comment>
<protein>
    <recommendedName>
        <fullName evidence="3">Peptidyl-prolyl cis-trans isomerase</fullName>
        <shortName evidence="3">PPIase</shortName>
        <ecNumber evidence="3">5.2.1.8</ecNumber>
    </recommendedName>
</protein>
<dbReference type="SUPFAM" id="SSF50891">
    <property type="entry name" value="Cyclophilin-like"/>
    <property type="match status" value="1"/>
</dbReference>
<evidence type="ECO:0000256" key="1">
    <source>
        <dbReference type="ARBA" id="ARBA00023110"/>
    </source>
</evidence>
<gene>
    <name evidence="5" type="ORF">E3J38_00625</name>
</gene>
<dbReference type="GO" id="GO:0006457">
    <property type="term" value="P:protein folding"/>
    <property type="evidence" value="ECO:0007669"/>
    <property type="project" value="InterPro"/>
</dbReference>
<reference evidence="5 6" key="1">
    <citation type="submission" date="2019-03" db="EMBL/GenBank/DDBJ databases">
        <title>Metabolic potential of uncultured bacteria and archaea associated with petroleum seepage in deep-sea sediments.</title>
        <authorList>
            <person name="Dong X."/>
            <person name="Hubert C."/>
        </authorList>
    </citation>
    <scope>NUCLEOTIDE SEQUENCE [LARGE SCALE GENOMIC DNA]</scope>
    <source>
        <strain evidence="5">E29_bin36</strain>
    </source>
</reference>
<dbReference type="Gene3D" id="2.40.100.10">
    <property type="entry name" value="Cyclophilin-like"/>
    <property type="match status" value="1"/>
</dbReference>
<dbReference type="InterPro" id="IPR044666">
    <property type="entry name" value="Cyclophilin_A-like"/>
</dbReference>
<feature type="domain" description="PPIase cyclophilin-type" evidence="4">
    <location>
        <begin position="45"/>
        <end position="163"/>
    </location>
</feature>
<dbReference type="CDD" id="cd00317">
    <property type="entry name" value="cyclophilin"/>
    <property type="match status" value="1"/>
</dbReference>
<evidence type="ECO:0000313" key="5">
    <source>
        <dbReference type="EMBL" id="TET83341.1"/>
    </source>
</evidence>
<dbReference type="EMBL" id="SOIP01000033">
    <property type="protein sequence ID" value="TET83341.1"/>
    <property type="molecule type" value="Genomic_DNA"/>
</dbReference>
<evidence type="ECO:0000259" key="4">
    <source>
        <dbReference type="PROSITE" id="PS50072"/>
    </source>
</evidence>
<dbReference type="PANTHER" id="PTHR45625:SF4">
    <property type="entry name" value="PEPTIDYLPROLYL ISOMERASE DOMAIN AND WD REPEAT-CONTAINING PROTEIN 1"/>
    <property type="match status" value="1"/>
</dbReference>
<dbReference type="GO" id="GO:0003755">
    <property type="term" value="F:peptidyl-prolyl cis-trans isomerase activity"/>
    <property type="evidence" value="ECO:0007669"/>
    <property type="project" value="UniProtKB-UniRule"/>
</dbReference>
<dbReference type="Proteomes" id="UP000315534">
    <property type="component" value="Unassembled WGS sequence"/>
</dbReference>
<dbReference type="Pfam" id="PF00160">
    <property type="entry name" value="Pro_isomerase"/>
    <property type="match status" value="1"/>
</dbReference>
<dbReference type="PROSITE" id="PS50072">
    <property type="entry name" value="CSA_PPIASE_2"/>
    <property type="match status" value="1"/>
</dbReference>
<evidence type="ECO:0000256" key="3">
    <source>
        <dbReference type="RuleBase" id="RU363019"/>
    </source>
</evidence>
<dbReference type="InterPro" id="IPR020892">
    <property type="entry name" value="Cyclophilin-type_PPIase_CS"/>
</dbReference>
<comment type="similarity">
    <text evidence="3">Belongs to the cyclophilin-type PPIase family.</text>
</comment>
<dbReference type="PANTHER" id="PTHR45625">
    <property type="entry name" value="PEPTIDYL-PROLYL CIS-TRANS ISOMERASE-RELATED"/>
    <property type="match status" value="1"/>
</dbReference>
<proteinExistence type="inferred from homology"/>
<evidence type="ECO:0000313" key="6">
    <source>
        <dbReference type="Proteomes" id="UP000315534"/>
    </source>
</evidence>